<dbReference type="EMBL" id="JBHRYF010000001">
    <property type="protein sequence ID" value="MFC3658797.1"/>
    <property type="molecule type" value="Genomic_DNA"/>
</dbReference>
<name>A0ABV7UQL8_9GAMM</name>
<keyword evidence="2" id="KW-0812">Transmembrane</keyword>
<feature type="transmembrane region" description="Helical" evidence="2">
    <location>
        <begin position="245"/>
        <end position="267"/>
    </location>
</feature>
<feature type="compositionally biased region" description="Basic and acidic residues" evidence="1">
    <location>
        <begin position="271"/>
        <end position="288"/>
    </location>
</feature>
<evidence type="ECO:0000256" key="2">
    <source>
        <dbReference type="SAM" id="Phobius"/>
    </source>
</evidence>
<gene>
    <name evidence="3" type="ORF">ACFOM9_01730</name>
</gene>
<feature type="transmembrane region" description="Helical" evidence="2">
    <location>
        <begin position="72"/>
        <end position="96"/>
    </location>
</feature>
<dbReference type="RefSeq" id="WP_386705582.1">
    <property type="nucleotide sequence ID" value="NZ_JBHRYF010000001.1"/>
</dbReference>
<protein>
    <submittedName>
        <fullName evidence="3">Uncharacterized protein</fullName>
    </submittedName>
</protein>
<accession>A0ABV7UQL8</accession>
<evidence type="ECO:0000313" key="3">
    <source>
        <dbReference type="EMBL" id="MFC3658797.1"/>
    </source>
</evidence>
<sequence>MGALCGASLPVAALVAVALGALALFADAALLLFAAQTLLLFDALLGATVIVAAAGFLIAVARQDPAGHARRFMVLLLVPARRACLAFARLLLAGLLLPDKAVARIGAPALVVAMRLRAPFGPFAIHALFVAACLLLVGLRLPDLLGLGPPAFGLPGIGLLSGALGVGTPFGLLAAGIAARFGLAALLAGAVLRGPLSRFGFPALFAGTTLSLLASFPGAALRLLAHGLPRVLPVVATAFGLRPLLMFDARLVVLLFLVGAFAALVVAGDGGRGDAHGQDGGERNRDQELSGGNSFHVDHLLSRSMAAPRCPLCAPGMNRL</sequence>
<keyword evidence="4" id="KW-1185">Reference proteome</keyword>
<dbReference type="Proteomes" id="UP001595724">
    <property type="component" value="Unassembled WGS sequence"/>
</dbReference>
<keyword evidence="2" id="KW-0472">Membrane</keyword>
<evidence type="ECO:0000313" key="4">
    <source>
        <dbReference type="Proteomes" id="UP001595724"/>
    </source>
</evidence>
<feature type="transmembrane region" description="Helical" evidence="2">
    <location>
        <begin position="144"/>
        <end position="164"/>
    </location>
</feature>
<comment type="caution">
    <text evidence="3">The sequence shown here is derived from an EMBL/GenBank/DDBJ whole genome shotgun (WGS) entry which is preliminary data.</text>
</comment>
<feature type="transmembrane region" description="Helical" evidence="2">
    <location>
        <begin position="38"/>
        <end position="60"/>
    </location>
</feature>
<feature type="transmembrane region" description="Helical" evidence="2">
    <location>
        <begin position="204"/>
        <end position="225"/>
    </location>
</feature>
<reference evidence="4" key="1">
    <citation type="journal article" date="2019" name="Int. J. Syst. Evol. Microbiol.">
        <title>The Global Catalogue of Microorganisms (GCM) 10K type strain sequencing project: providing services to taxonomists for standard genome sequencing and annotation.</title>
        <authorList>
            <consortium name="The Broad Institute Genomics Platform"/>
            <consortium name="The Broad Institute Genome Sequencing Center for Infectious Disease"/>
            <person name="Wu L."/>
            <person name="Ma J."/>
        </authorList>
    </citation>
    <scope>NUCLEOTIDE SEQUENCE [LARGE SCALE GENOMIC DNA]</scope>
    <source>
        <strain evidence="4">KCTC 42211</strain>
    </source>
</reference>
<evidence type="ECO:0000256" key="1">
    <source>
        <dbReference type="SAM" id="MobiDB-lite"/>
    </source>
</evidence>
<feature type="transmembrane region" description="Helical" evidence="2">
    <location>
        <begin position="116"/>
        <end position="137"/>
    </location>
</feature>
<feature type="region of interest" description="Disordered" evidence="1">
    <location>
        <begin position="271"/>
        <end position="291"/>
    </location>
</feature>
<proteinExistence type="predicted"/>
<feature type="transmembrane region" description="Helical" evidence="2">
    <location>
        <begin position="170"/>
        <end position="192"/>
    </location>
</feature>
<keyword evidence="2" id="KW-1133">Transmembrane helix</keyword>
<organism evidence="3 4">
    <name type="scientific">Luteimonas notoginsengisoli</name>
    <dbReference type="NCBI Taxonomy" id="1578200"/>
    <lineage>
        <taxon>Bacteria</taxon>
        <taxon>Pseudomonadati</taxon>
        <taxon>Pseudomonadota</taxon>
        <taxon>Gammaproteobacteria</taxon>
        <taxon>Lysobacterales</taxon>
        <taxon>Lysobacteraceae</taxon>
        <taxon>Luteimonas</taxon>
    </lineage>
</organism>